<accession>A0ABX0H2E8</accession>
<evidence type="ECO:0000256" key="2">
    <source>
        <dbReference type="ARBA" id="ARBA00022651"/>
    </source>
</evidence>
<evidence type="ECO:0000256" key="6">
    <source>
        <dbReference type="SAM" id="SignalP"/>
    </source>
</evidence>
<dbReference type="InterPro" id="IPR006710">
    <property type="entry name" value="Glyco_hydro_43"/>
</dbReference>
<organism evidence="8 9">
    <name type="scientific">Motilibacter deserti</name>
    <dbReference type="NCBI Taxonomy" id="2714956"/>
    <lineage>
        <taxon>Bacteria</taxon>
        <taxon>Bacillati</taxon>
        <taxon>Actinomycetota</taxon>
        <taxon>Actinomycetes</taxon>
        <taxon>Motilibacterales</taxon>
        <taxon>Motilibacteraceae</taxon>
        <taxon>Motilibacter</taxon>
    </lineage>
</organism>
<comment type="caution">
    <text evidence="8">The sequence shown here is derived from an EMBL/GenBank/DDBJ whole genome shotgun (WGS) entry which is preliminary data.</text>
</comment>
<dbReference type="EMBL" id="JAANNP010000096">
    <property type="protein sequence ID" value="NHC16125.1"/>
    <property type="molecule type" value="Genomic_DNA"/>
</dbReference>
<name>A0ABX0H2E8_9ACTN</name>
<feature type="signal peptide" evidence="6">
    <location>
        <begin position="1"/>
        <end position="30"/>
    </location>
</feature>
<reference evidence="8 9" key="1">
    <citation type="submission" date="2020-03" db="EMBL/GenBank/DDBJ databases">
        <title>Two novel Motilibacter sp.</title>
        <authorList>
            <person name="Liu S."/>
        </authorList>
    </citation>
    <scope>NUCLEOTIDE SEQUENCE [LARGE SCALE GENOMIC DNA]</scope>
    <source>
        <strain evidence="8 9">E257</strain>
    </source>
</reference>
<keyword evidence="3" id="KW-0378">Hydrolase</keyword>
<evidence type="ECO:0000256" key="3">
    <source>
        <dbReference type="ARBA" id="ARBA00022801"/>
    </source>
</evidence>
<dbReference type="PROSITE" id="PS51820">
    <property type="entry name" value="PA14"/>
    <property type="match status" value="1"/>
</dbReference>
<comment type="similarity">
    <text evidence="1">Belongs to the glycosyl hydrolase 43 family.</text>
</comment>
<dbReference type="InterPro" id="IPR011658">
    <property type="entry name" value="PA14_dom"/>
</dbReference>
<dbReference type="PANTHER" id="PTHR43772">
    <property type="entry name" value="ENDO-1,4-BETA-XYLANASE"/>
    <property type="match status" value="1"/>
</dbReference>
<feature type="domain" description="PA14" evidence="7">
    <location>
        <begin position="38"/>
        <end position="182"/>
    </location>
</feature>
<dbReference type="Proteomes" id="UP000800981">
    <property type="component" value="Unassembled WGS sequence"/>
</dbReference>
<keyword evidence="9" id="KW-1185">Reference proteome</keyword>
<keyword evidence="2" id="KW-0858">Xylan degradation</keyword>
<dbReference type="InterPro" id="IPR052176">
    <property type="entry name" value="Glycosyl_Hydrlase_43_Enz"/>
</dbReference>
<evidence type="ECO:0000313" key="9">
    <source>
        <dbReference type="Proteomes" id="UP000800981"/>
    </source>
</evidence>
<dbReference type="InterPro" id="IPR023296">
    <property type="entry name" value="Glyco_hydro_beta-prop_sf"/>
</dbReference>
<evidence type="ECO:0000256" key="1">
    <source>
        <dbReference type="ARBA" id="ARBA00009865"/>
    </source>
</evidence>
<dbReference type="CDD" id="cd18827">
    <property type="entry name" value="GH43_XlnD-like"/>
    <property type="match status" value="1"/>
</dbReference>
<keyword evidence="2" id="KW-0624">Polysaccharide degradation</keyword>
<evidence type="ECO:0000256" key="5">
    <source>
        <dbReference type="ARBA" id="ARBA00023295"/>
    </source>
</evidence>
<dbReference type="SMART" id="SM00758">
    <property type="entry name" value="PA14"/>
    <property type="match status" value="1"/>
</dbReference>
<evidence type="ECO:0000256" key="4">
    <source>
        <dbReference type="ARBA" id="ARBA00023277"/>
    </source>
</evidence>
<proteinExistence type="inferred from homology"/>
<dbReference type="SUPFAM" id="SSF56988">
    <property type="entry name" value="Anthrax protective antigen"/>
    <property type="match status" value="1"/>
</dbReference>
<dbReference type="PANTHER" id="PTHR43772:SF2">
    <property type="entry name" value="PUTATIVE (AFU_ORTHOLOGUE AFUA_2G04480)-RELATED"/>
    <property type="match status" value="1"/>
</dbReference>
<feature type="chain" id="PRO_5046521346" evidence="6">
    <location>
        <begin position="31"/>
        <end position="820"/>
    </location>
</feature>
<protein>
    <submittedName>
        <fullName evidence="8">Family 43 glycosylhydrolase</fullName>
    </submittedName>
</protein>
<gene>
    <name evidence="8" type="ORF">G9H71_20265</name>
</gene>
<keyword evidence="4" id="KW-0119">Carbohydrate metabolism</keyword>
<dbReference type="Gene3D" id="2.60.120.560">
    <property type="entry name" value="Exo-inulinase, domain 1"/>
    <property type="match status" value="1"/>
</dbReference>
<dbReference type="Pfam" id="PF07691">
    <property type="entry name" value="PA14"/>
    <property type="match status" value="1"/>
</dbReference>
<evidence type="ECO:0000313" key="8">
    <source>
        <dbReference type="EMBL" id="NHC16125.1"/>
    </source>
</evidence>
<keyword evidence="6" id="KW-0732">Signal</keyword>
<keyword evidence="5" id="KW-0326">Glycosidase</keyword>
<evidence type="ECO:0000259" key="7">
    <source>
        <dbReference type="PROSITE" id="PS51820"/>
    </source>
</evidence>
<sequence>MFPRSQRRGLARRGALTLALAALVVPGAAASPATGAEQDRHGLKGDYYFSSGPGLGDFVEYRSTQVDPNLDFNNLESRLLDATGASDEVSVRWTGQLLPEFSEDYTFHAVGDNGFRIWIDGRLVIDHWVDDWDRPQTSSPLRLTAGQLVDVKVEYFENWGGSHLQVDWSSASQPREPIPAEAFFLPEGYVPEVRVEPRIADVTAVLDALAGEQAIARSAERDVRALLAAAESAGDYDTRIEQLQAARELIDTAAASRLDDAARARLSAPLDALLTPRTPQQELSRQVAGLSRDGNVAPSTARDLQQLVAAGELAQARALIAGAKAGKLSSAAKAALLPPVEEMIARGHPLNHTTAEAGNPFVTGWYADPDIALYDDRYWVFPTTSRGYDEQTFMDAFSSTDLVHWTKHSNILDIADIPWARRALWAPAPVERNGKYYLYFAANDIQNNRQLGGIGVAVADRPEGPYKDALGKPLIGQFYNGAQPIDQDVFIDDDGQAYMYYGGHSHANVVKLNPDMISLGTFEDGTTFKEITPTNYVEGSFMFKRGGKYYFMWSEGGWTGPNYAVSYAIANSPTGPFTRLGRVLQQDAAVARGSGHNSVINVPGTDIWYIFYHRRPLTETEGNSRALSYDRMYFNPDGTIAPVTMLVKDDFSDRDSVGWRTFGGLWNATDGTYAAPSGPGTMALQDTNFGPLTYEADVTLAAADSQAGLVFRVTNRPGGAQGFSGYYAALTPSGVTLSSWRNGQTTQLASAPLPLAVGTAHTVRVEAVGSSIRVYVDGGSAPVLTVTDSTHAVGANGLRASGPGAAGVAARFDDVSISHP</sequence>
<dbReference type="InterPro" id="IPR037524">
    <property type="entry name" value="PA14/GLEYA"/>
</dbReference>
<dbReference type="Pfam" id="PF04616">
    <property type="entry name" value="Glyco_hydro_43"/>
    <property type="match status" value="1"/>
</dbReference>
<dbReference type="RefSeq" id="WP_166284595.1">
    <property type="nucleotide sequence ID" value="NZ_JAANNP010000096.1"/>
</dbReference>
<dbReference type="SUPFAM" id="SSF75005">
    <property type="entry name" value="Arabinanase/levansucrase/invertase"/>
    <property type="match status" value="1"/>
</dbReference>
<dbReference type="Gene3D" id="3.90.182.10">
    <property type="entry name" value="Toxin - Anthrax Protective Antigen,domain 1"/>
    <property type="match status" value="1"/>
</dbReference>
<dbReference type="Gene3D" id="2.115.10.20">
    <property type="entry name" value="Glycosyl hydrolase domain, family 43"/>
    <property type="match status" value="1"/>
</dbReference>